<dbReference type="Pfam" id="PF15508">
    <property type="entry name" value="NAAA-beta"/>
    <property type="match status" value="1"/>
</dbReference>
<gene>
    <name evidence="3" type="ORF">Purlil1_11322</name>
</gene>
<comment type="caution">
    <text evidence="3">The sequence shown here is derived from an EMBL/GenBank/DDBJ whole genome shotgun (WGS) entry which is preliminary data.</text>
</comment>
<dbReference type="EMBL" id="JAWRVI010000066">
    <property type="protein sequence ID" value="KAK4082099.1"/>
    <property type="molecule type" value="Genomic_DNA"/>
</dbReference>
<evidence type="ECO:0000313" key="4">
    <source>
        <dbReference type="Proteomes" id="UP001287286"/>
    </source>
</evidence>
<organism evidence="3 4">
    <name type="scientific">Purpureocillium lilacinum</name>
    <name type="common">Paecilomyces lilacinus</name>
    <dbReference type="NCBI Taxonomy" id="33203"/>
    <lineage>
        <taxon>Eukaryota</taxon>
        <taxon>Fungi</taxon>
        <taxon>Dikarya</taxon>
        <taxon>Ascomycota</taxon>
        <taxon>Pezizomycotina</taxon>
        <taxon>Sordariomycetes</taxon>
        <taxon>Hypocreomycetidae</taxon>
        <taxon>Hypocreales</taxon>
        <taxon>Ophiocordycipitaceae</taxon>
        <taxon>Purpureocillium</taxon>
    </lineage>
</organism>
<evidence type="ECO:0000313" key="3">
    <source>
        <dbReference type="EMBL" id="KAK4082099.1"/>
    </source>
</evidence>
<dbReference type="Proteomes" id="UP001287286">
    <property type="component" value="Unassembled WGS sequence"/>
</dbReference>
<dbReference type="PANTHER" id="PTHR28583">
    <property type="entry name" value="ACID AMIDASE"/>
    <property type="match status" value="1"/>
</dbReference>
<dbReference type="Gene3D" id="3.60.60.10">
    <property type="entry name" value="Penicillin V Acylase, Chain A"/>
    <property type="match status" value="1"/>
</dbReference>
<evidence type="ECO:0000259" key="2">
    <source>
        <dbReference type="Pfam" id="PF15508"/>
    </source>
</evidence>
<accession>A0ABR0BK10</accession>
<protein>
    <recommendedName>
        <fullName evidence="1">ceramidase</fullName>
        <ecNumber evidence="1">3.5.1.23</ecNumber>
    </recommendedName>
</protein>
<sequence>MKTHATQPFGNAGGPTLIRCAIGSRPAAAQQLANGCPIAVSDYLDSYFLGPSALLCAVSLRVVHTPLGGRRSSMGSGPREMELGSNSEPVFVCHALLSSYDIDGEANMASGRSAAAQAFAEDRIPTYRIDLSLPPRERYVELATDFAPRMRRITPLFDTVLASFIPWSFLRSIVRFSASLRLRRVHSHEETQELKGIAKASGVDMYFLVAFNLLLDALLGCTSGGVLTRPEGDKGSERSRQAGRRSLRRMNRMMHFRTLDWGMPELRDILVVLEFVRSASPEPEKVIMRTVSYAGFVGTLTGVRKNLSVSLNFRANHHCSTLSLRIHQALVLLGIRPSVSSILRHGLLHAEEGDAEIDNMANTMRRARATPCYVILCSGRKTVVLQKDLYDAEYRSADDFIVHTNHDFPPTDPSDGASIQNQTNFILGMEGALEESEERQDCMQKKWTALVRRRGRNAKREEGQEPVAVDEQTLRWWVQSYPIMNECTHFGCILDPGTGTIRWLERGVDDLDIENWE</sequence>
<name>A0ABR0BK10_PURLI</name>
<proteinExistence type="predicted"/>
<feature type="domain" description="Acid ceramidase N-terminal" evidence="2">
    <location>
        <begin position="123"/>
        <end position="183"/>
    </location>
</feature>
<reference evidence="3 4" key="1">
    <citation type="journal article" date="2024" name="Microbiol. Resour. Announc.">
        <title>Genome annotations for the ascomycete fungi Trichoderma harzianum, Trichoderma aggressivum, and Purpureocillium lilacinum.</title>
        <authorList>
            <person name="Beijen E.P.W."/>
            <person name="Ohm R.A."/>
        </authorList>
    </citation>
    <scope>NUCLEOTIDE SEQUENCE [LARGE SCALE GENOMIC DNA]</scope>
    <source>
        <strain evidence="3 4">CBS 150709</strain>
    </source>
</reference>
<dbReference type="InterPro" id="IPR029130">
    <property type="entry name" value="Acid_ceramidase_N"/>
</dbReference>
<dbReference type="EC" id="3.5.1.23" evidence="1"/>
<evidence type="ECO:0000256" key="1">
    <source>
        <dbReference type="ARBA" id="ARBA00011891"/>
    </source>
</evidence>
<dbReference type="PANTHER" id="PTHR28583:SF1">
    <property type="entry name" value="ACID CERAMIDASE"/>
    <property type="match status" value="1"/>
</dbReference>
<keyword evidence="4" id="KW-1185">Reference proteome</keyword>